<dbReference type="Proteomes" id="UP000275028">
    <property type="component" value="Segment"/>
</dbReference>
<evidence type="ECO:0000313" key="1">
    <source>
        <dbReference type="EMBL" id="AYP68412.1"/>
    </source>
</evidence>
<dbReference type="SUPFAM" id="SSF69796">
    <property type="entry name" value="Thymidylate synthase-complementing protein Thy1"/>
    <property type="match status" value="1"/>
</dbReference>
<dbReference type="GO" id="GO:0050660">
    <property type="term" value="F:flavin adenine dinucleotide binding"/>
    <property type="evidence" value="ECO:0007669"/>
    <property type="project" value="InterPro"/>
</dbReference>
<dbReference type="GO" id="GO:0006231">
    <property type="term" value="P:dTMP biosynthetic process"/>
    <property type="evidence" value="ECO:0007669"/>
    <property type="project" value="InterPro"/>
</dbReference>
<evidence type="ECO:0000313" key="2">
    <source>
        <dbReference type="Proteomes" id="UP000275028"/>
    </source>
</evidence>
<proteinExistence type="predicted"/>
<dbReference type="InterPro" id="IPR003669">
    <property type="entry name" value="Thymidylate_synthase_ThyX"/>
</dbReference>
<dbReference type="InterPro" id="IPR036098">
    <property type="entry name" value="Thymidylate_synthase_ThyX_sf"/>
</dbReference>
<accession>A0A3G3BVV3</accession>
<dbReference type="Gene3D" id="3.30.1360.170">
    <property type="match status" value="1"/>
</dbReference>
<gene>
    <name evidence="1" type="ORF">BboS125_00043</name>
</gene>
<keyword evidence="2" id="KW-1185">Reference proteome</keyword>
<sequence>MEFKLYKVSGYEETINSLRMSKGKFYSWEKAQEIQLLVYRVTNAQGFLLTENAYREKNYVLEQLEGPLDYEKDVAEFKRLLQLTFNNAMGEFKHHTLMKYIDISFFTEGLHRGAQDDLDAHAIAFNNRITRYSTRLAEIDQNLLSEWYQDKIIPFSETPFYSDMPNEIYGENGKFIKTPFGWVIEKYAQVPAKNGLAKDVQRGGMLIGMASNAIWKTDLFNLRYVYKMRSKLTKANPELKIGMEQLADQIEEAIPVFGPYFRKELTDSGTWEHMNKIRTISSDEWNQFKEWKKGQAST</sequence>
<protein>
    <submittedName>
        <fullName evidence="1">Uncharacterized protein</fullName>
    </submittedName>
</protein>
<name>A0A3G3BVV3_9CAUD</name>
<dbReference type="PROSITE" id="PS51331">
    <property type="entry name" value="THYX"/>
    <property type="match status" value="1"/>
</dbReference>
<dbReference type="GO" id="GO:0050797">
    <property type="term" value="F:thymidylate synthase (FAD) activity"/>
    <property type="evidence" value="ECO:0007669"/>
    <property type="project" value="InterPro"/>
</dbReference>
<organism evidence="1 2">
    <name type="scientific">Bacillus phage vB_BboS-125</name>
    <dbReference type="NCBI Taxonomy" id="2419618"/>
    <lineage>
        <taxon>Viruses</taxon>
        <taxon>Duplodnaviria</taxon>
        <taxon>Heunggongvirae</taxon>
        <taxon>Uroviricota</taxon>
        <taxon>Caudoviricetes</taxon>
        <taxon>Elmenteitavirus</taxon>
        <taxon>Elmenteitavirus ev125</taxon>
    </lineage>
</organism>
<reference evidence="1 2" key="1">
    <citation type="submission" date="2018-09" db="EMBL/GenBank/DDBJ databases">
        <title>Comparative Genomic Analysis of Eight Novel Haloalkaliphilic Bacteriophages from Lake Elmenteita, Kenya.</title>
        <authorList>
            <person name="Akhwale J.K."/>
        </authorList>
    </citation>
    <scope>NUCLEOTIDE SEQUENCE [LARGE SCALE GENOMIC DNA]</scope>
</reference>
<dbReference type="EMBL" id="MH884509">
    <property type="protein sequence ID" value="AYP68412.1"/>
    <property type="molecule type" value="Genomic_DNA"/>
</dbReference>